<feature type="transmembrane region" description="Helical" evidence="1">
    <location>
        <begin position="137"/>
        <end position="163"/>
    </location>
</feature>
<feature type="transmembrane region" description="Helical" evidence="1">
    <location>
        <begin position="12"/>
        <end position="39"/>
    </location>
</feature>
<keyword evidence="1" id="KW-1133">Transmembrane helix</keyword>
<feature type="transmembrane region" description="Helical" evidence="1">
    <location>
        <begin position="95"/>
        <end position="116"/>
    </location>
</feature>
<dbReference type="InterPro" id="IPR021354">
    <property type="entry name" value="DUF2975"/>
</dbReference>
<keyword evidence="1" id="KW-0472">Membrane</keyword>
<name>A0A4U1C3V9_9SPHI</name>
<comment type="caution">
    <text evidence="2">The sequence shown here is derived from an EMBL/GenBank/DDBJ whole genome shotgun (WGS) entry which is preliminary data.</text>
</comment>
<feature type="transmembrane region" description="Helical" evidence="1">
    <location>
        <begin position="185"/>
        <end position="202"/>
    </location>
</feature>
<keyword evidence="3" id="KW-1185">Reference proteome</keyword>
<dbReference type="AlphaFoldDB" id="A0A4U1C3V9"/>
<evidence type="ECO:0000256" key="1">
    <source>
        <dbReference type="SAM" id="Phobius"/>
    </source>
</evidence>
<evidence type="ECO:0000313" key="3">
    <source>
        <dbReference type="Proteomes" id="UP000310477"/>
    </source>
</evidence>
<evidence type="ECO:0000313" key="2">
    <source>
        <dbReference type="EMBL" id="TKB99987.1"/>
    </source>
</evidence>
<reference evidence="2 3" key="1">
    <citation type="submission" date="2019-04" db="EMBL/GenBank/DDBJ databases">
        <title>Pedobacter sp. AR-2-6 sp. nov., isolated from Arctic soil.</title>
        <authorList>
            <person name="Dahal R.H."/>
            <person name="Kim D.-U."/>
        </authorList>
    </citation>
    <scope>NUCLEOTIDE SEQUENCE [LARGE SCALE GENOMIC DNA]</scope>
    <source>
        <strain evidence="2 3">AR-2-6</strain>
    </source>
</reference>
<organism evidence="2 3">
    <name type="scientific">Pedobacter cryotolerans</name>
    <dbReference type="NCBI Taxonomy" id="2571270"/>
    <lineage>
        <taxon>Bacteria</taxon>
        <taxon>Pseudomonadati</taxon>
        <taxon>Bacteroidota</taxon>
        <taxon>Sphingobacteriia</taxon>
        <taxon>Sphingobacteriales</taxon>
        <taxon>Sphingobacteriaceae</taxon>
        <taxon>Pedobacter</taxon>
    </lineage>
</organism>
<dbReference type="Pfam" id="PF11188">
    <property type="entry name" value="DUF2975"/>
    <property type="match status" value="1"/>
</dbReference>
<accession>A0A4U1C3V9</accession>
<sequence length="212" mass="25055">MEKLRSLKIYKILLDIGWYGLIIVMFMYFIVNILSLIAYNEIRVDKFTPFDFSVEVKSFDFAKMKNYYSFKVDDAPILTLKLEKIELSKLSSPFVLWYLFVAVLGFCITLFQLKLFREFISDVIDKKIFTLINVKRLRLIGFMQLLMIPIGIVIYLVFTYFFVNHPILDKSLSYAPNYWELLDELAPGLEYLIFAGVFNFGYQLKQEQDLTI</sequence>
<dbReference type="RefSeq" id="WP_136877151.1">
    <property type="nucleotide sequence ID" value="NZ_SWBO01000005.1"/>
</dbReference>
<dbReference type="EMBL" id="SWBO01000005">
    <property type="protein sequence ID" value="TKB99987.1"/>
    <property type="molecule type" value="Genomic_DNA"/>
</dbReference>
<gene>
    <name evidence="2" type="ORF">FA045_11135</name>
</gene>
<proteinExistence type="predicted"/>
<protein>
    <submittedName>
        <fullName evidence="2">DUF2975 domain-containing protein</fullName>
    </submittedName>
</protein>
<dbReference type="Proteomes" id="UP000310477">
    <property type="component" value="Unassembled WGS sequence"/>
</dbReference>
<keyword evidence="1" id="KW-0812">Transmembrane</keyword>